<dbReference type="Gene3D" id="3.50.50.60">
    <property type="entry name" value="FAD/NAD(P)-binding domain"/>
    <property type="match status" value="1"/>
</dbReference>
<dbReference type="InterPro" id="IPR000172">
    <property type="entry name" value="GMC_OxRdtase_N"/>
</dbReference>
<dbReference type="Proteomes" id="UP001281003">
    <property type="component" value="Unassembled WGS sequence"/>
</dbReference>
<feature type="active site" description="Proton acceptor" evidence="6">
    <location>
        <position position="594"/>
    </location>
</feature>
<evidence type="ECO:0000313" key="10">
    <source>
        <dbReference type="EMBL" id="KAK3388355.1"/>
    </source>
</evidence>
<dbReference type="InterPro" id="IPR007867">
    <property type="entry name" value="GMC_OxRtase_C"/>
</dbReference>
<dbReference type="PANTHER" id="PTHR11552">
    <property type="entry name" value="GLUCOSE-METHANOL-CHOLINE GMC OXIDOREDUCTASE"/>
    <property type="match status" value="1"/>
</dbReference>
<dbReference type="GO" id="GO:0050660">
    <property type="term" value="F:flavin adenine dinucleotide binding"/>
    <property type="evidence" value="ECO:0007669"/>
    <property type="project" value="InterPro"/>
</dbReference>
<proteinExistence type="inferred from homology"/>
<keyword evidence="8" id="KW-0732">Signal</keyword>
<evidence type="ECO:0000256" key="5">
    <source>
        <dbReference type="ARBA" id="ARBA00023002"/>
    </source>
</evidence>
<feature type="domain" description="Glucose-methanol-choline oxidoreductase N-terminal" evidence="9">
    <location>
        <begin position="315"/>
        <end position="329"/>
    </location>
</feature>
<dbReference type="SUPFAM" id="SSF54373">
    <property type="entry name" value="FAD-linked reductases, C-terminal domain"/>
    <property type="match status" value="1"/>
</dbReference>
<sequence length="614" mass="66432">MAKLSKVVFLWKVLLSIPLATALPQLQAQLKHRTIKPEEAKGSYDYVIIGGGQSGLVVANRLSEDPKVSVLVVEYGNFDDSYDVLDIQQVFRDTTHTKYNLTSVPQTQLAEVNQIQGVPAAAVVGGGSAINGMFFNRGAADDYDNWEKLGNPGWGFKDLLPYFIKSTTLQIPDAEFAKEFNVTWDEKVYGKDGPIQASIYPVQYPALKTLWSGFEELGAKRQKSGDDGNAHGLFWATRSIDDRTRTRSYARTGYYAPAASRKNLDLLTGWRVNTITFDKKKQATGITMQPRSSITDPKAKITTIKAKKEVILAAGALHTPQILQRSGVGPSALLKKANIPLVVDLPGVGSNMQDHPQVTMIYEYTTAPPPPSNPPAPLPLMANSVALLPFSLVSPDKYTSITHSYLSAPADAYLPPSYTPAQKAGYAKQQKLLASSLLRNDNAALEIPFSGGAGYYLLMLTKPLSRGTILLDPANPYGEPLVDFNTFANPADLAIAIEAFKFGRKLHNTTSVKQFGPVEVSPGAQAGSSTEEEDKELEWAARVSAVSSTAHLSGTAALMPRELGGVVDRELRVYGVGGVRVVDASVIPLLPGTHPCSTVYAVAERAADLIRGRK</sequence>
<dbReference type="Gene3D" id="4.10.450.10">
    <property type="entry name" value="Glucose Oxidase, domain 2"/>
    <property type="match status" value="1"/>
</dbReference>
<dbReference type="Gene3D" id="3.30.560.10">
    <property type="entry name" value="Glucose Oxidase, domain 3"/>
    <property type="match status" value="1"/>
</dbReference>
<evidence type="ECO:0000256" key="7">
    <source>
        <dbReference type="PIRSR" id="PIRSR000137-2"/>
    </source>
</evidence>
<organism evidence="10 11">
    <name type="scientific">Sordaria brevicollis</name>
    <dbReference type="NCBI Taxonomy" id="83679"/>
    <lineage>
        <taxon>Eukaryota</taxon>
        <taxon>Fungi</taxon>
        <taxon>Dikarya</taxon>
        <taxon>Ascomycota</taxon>
        <taxon>Pezizomycotina</taxon>
        <taxon>Sordariomycetes</taxon>
        <taxon>Sordariomycetidae</taxon>
        <taxon>Sordariales</taxon>
        <taxon>Sordariaceae</taxon>
        <taxon>Sordaria</taxon>
    </lineage>
</organism>
<keyword evidence="4 7" id="KW-0274">FAD</keyword>
<dbReference type="PANTHER" id="PTHR11552:SF115">
    <property type="entry name" value="DEHYDROGENASE XPTC-RELATED"/>
    <property type="match status" value="1"/>
</dbReference>
<keyword evidence="11" id="KW-1185">Reference proteome</keyword>
<dbReference type="GO" id="GO:0016614">
    <property type="term" value="F:oxidoreductase activity, acting on CH-OH group of donors"/>
    <property type="evidence" value="ECO:0007669"/>
    <property type="project" value="InterPro"/>
</dbReference>
<evidence type="ECO:0000256" key="6">
    <source>
        <dbReference type="PIRSR" id="PIRSR000137-1"/>
    </source>
</evidence>
<feature type="active site" description="Proton donor" evidence="6">
    <location>
        <position position="551"/>
    </location>
</feature>
<feature type="chain" id="PRO_5041964974" description="Glucose-methanol-choline oxidoreductase N-terminal domain-containing protein" evidence="8">
    <location>
        <begin position="23"/>
        <end position="614"/>
    </location>
</feature>
<dbReference type="AlphaFoldDB" id="A0AAE0NVG9"/>
<dbReference type="InterPro" id="IPR012132">
    <property type="entry name" value="GMC_OxRdtase"/>
</dbReference>
<comment type="cofactor">
    <cofactor evidence="1 7">
        <name>FAD</name>
        <dbReference type="ChEBI" id="CHEBI:57692"/>
    </cofactor>
</comment>
<protein>
    <recommendedName>
        <fullName evidence="9">Glucose-methanol-choline oxidoreductase N-terminal domain-containing protein</fullName>
    </recommendedName>
</protein>
<dbReference type="InterPro" id="IPR027424">
    <property type="entry name" value="Glucose_Oxidase_domain_2"/>
</dbReference>
<dbReference type="InterPro" id="IPR036188">
    <property type="entry name" value="FAD/NAD-bd_sf"/>
</dbReference>
<evidence type="ECO:0000256" key="1">
    <source>
        <dbReference type="ARBA" id="ARBA00001974"/>
    </source>
</evidence>
<dbReference type="Pfam" id="PF05199">
    <property type="entry name" value="GMC_oxred_C"/>
    <property type="match status" value="1"/>
</dbReference>
<gene>
    <name evidence="10" type="ORF">B0T20DRAFT_491248</name>
</gene>
<dbReference type="PIRSF" id="PIRSF000137">
    <property type="entry name" value="Alcohol_oxidase"/>
    <property type="match status" value="1"/>
</dbReference>
<comment type="caution">
    <text evidence="10">The sequence shown here is derived from an EMBL/GenBank/DDBJ whole genome shotgun (WGS) entry which is preliminary data.</text>
</comment>
<feature type="binding site" evidence="7">
    <location>
        <position position="123"/>
    </location>
    <ligand>
        <name>FAD</name>
        <dbReference type="ChEBI" id="CHEBI:57692"/>
    </ligand>
</feature>
<comment type="similarity">
    <text evidence="2">Belongs to the GMC oxidoreductase family.</text>
</comment>
<evidence type="ECO:0000256" key="4">
    <source>
        <dbReference type="ARBA" id="ARBA00022827"/>
    </source>
</evidence>
<keyword evidence="5" id="KW-0560">Oxidoreductase</keyword>
<evidence type="ECO:0000259" key="9">
    <source>
        <dbReference type="PROSITE" id="PS00624"/>
    </source>
</evidence>
<evidence type="ECO:0000256" key="3">
    <source>
        <dbReference type="ARBA" id="ARBA00022630"/>
    </source>
</evidence>
<name>A0AAE0NVG9_SORBR</name>
<accession>A0AAE0NVG9</accession>
<dbReference type="GO" id="GO:0044550">
    <property type="term" value="P:secondary metabolite biosynthetic process"/>
    <property type="evidence" value="ECO:0007669"/>
    <property type="project" value="TreeGrafter"/>
</dbReference>
<reference evidence="10" key="2">
    <citation type="submission" date="2023-07" db="EMBL/GenBank/DDBJ databases">
        <authorList>
            <consortium name="Lawrence Berkeley National Laboratory"/>
            <person name="Haridas S."/>
            <person name="Hensen N."/>
            <person name="Bonometti L."/>
            <person name="Westerberg I."/>
            <person name="Brannstrom I.O."/>
            <person name="Guillou S."/>
            <person name="Cros-Aarteil S."/>
            <person name="Calhoun S."/>
            <person name="Kuo A."/>
            <person name="Mondo S."/>
            <person name="Pangilinan J."/>
            <person name="Riley R."/>
            <person name="LaButti K."/>
            <person name="Andreopoulos B."/>
            <person name="Lipzen A."/>
            <person name="Chen C."/>
            <person name="Yanf M."/>
            <person name="Daum C."/>
            <person name="Ng V."/>
            <person name="Clum A."/>
            <person name="Steindorff A."/>
            <person name="Ohm R."/>
            <person name="Martin F."/>
            <person name="Silar P."/>
            <person name="Natvig D."/>
            <person name="Lalanne C."/>
            <person name="Gautier V."/>
            <person name="Ament-velasquez S.L."/>
            <person name="Kruys A."/>
            <person name="Hutchinson M.I."/>
            <person name="Powell A.J."/>
            <person name="Barry K."/>
            <person name="Miller A.N."/>
            <person name="Grigoriev I.V."/>
            <person name="Debuchy R."/>
            <person name="Gladieux P."/>
            <person name="Thoren M.H."/>
            <person name="Johannesson H."/>
        </authorList>
    </citation>
    <scope>NUCLEOTIDE SEQUENCE</scope>
    <source>
        <strain evidence="10">FGSC 1904</strain>
    </source>
</reference>
<dbReference type="Pfam" id="PF00732">
    <property type="entry name" value="GMC_oxred_N"/>
    <property type="match status" value="1"/>
</dbReference>
<keyword evidence="3" id="KW-0285">Flavoprotein</keyword>
<evidence type="ECO:0000256" key="8">
    <source>
        <dbReference type="SAM" id="SignalP"/>
    </source>
</evidence>
<dbReference type="SUPFAM" id="SSF51905">
    <property type="entry name" value="FAD/NAD(P)-binding domain"/>
    <property type="match status" value="1"/>
</dbReference>
<feature type="binding site" evidence="7">
    <location>
        <position position="272"/>
    </location>
    <ligand>
        <name>FAD</name>
        <dbReference type="ChEBI" id="CHEBI:57692"/>
    </ligand>
</feature>
<evidence type="ECO:0000313" key="11">
    <source>
        <dbReference type="Proteomes" id="UP001281003"/>
    </source>
</evidence>
<evidence type="ECO:0000256" key="2">
    <source>
        <dbReference type="ARBA" id="ARBA00010790"/>
    </source>
</evidence>
<dbReference type="PROSITE" id="PS00624">
    <property type="entry name" value="GMC_OXRED_2"/>
    <property type="match status" value="1"/>
</dbReference>
<dbReference type="EMBL" id="JAUTDP010000016">
    <property type="protein sequence ID" value="KAK3388355.1"/>
    <property type="molecule type" value="Genomic_DNA"/>
</dbReference>
<reference evidence="10" key="1">
    <citation type="journal article" date="2023" name="Mol. Phylogenet. Evol.">
        <title>Genome-scale phylogeny and comparative genomics of the fungal order Sordariales.</title>
        <authorList>
            <person name="Hensen N."/>
            <person name="Bonometti L."/>
            <person name="Westerberg I."/>
            <person name="Brannstrom I.O."/>
            <person name="Guillou S."/>
            <person name="Cros-Aarteil S."/>
            <person name="Calhoun S."/>
            <person name="Haridas S."/>
            <person name="Kuo A."/>
            <person name="Mondo S."/>
            <person name="Pangilinan J."/>
            <person name="Riley R."/>
            <person name="LaButti K."/>
            <person name="Andreopoulos B."/>
            <person name="Lipzen A."/>
            <person name="Chen C."/>
            <person name="Yan M."/>
            <person name="Daum C."/>
            <person name="Ng V."/>
            <person name="Clum A."/>
            <person name="Steindorff A."/>
            <person name="Ohm R.A."/>
            <person name="Martin F."/>
            <person name="Silar P."/>
            <person name="Natvig D.O."/>
            <person name="Lalanne C."/>
            <person name="Gautier V."/>
            <person name="Ament-Velasquez S.L."/>
            <person name="Kruys A."/>
            <person name="Hutchinson M.I."/>
            <person name="Powell A.J."/>
            <person name="Barry K."/>
            <person name="Miller A.N."/>
            <person name="Grigoriev I.V."/>
            <person name="Debuchy R."/>
            <person name="Gladieux P."/>
            <person name="Hiltunen Thoren M."/>
            <person name="Johannesson H."/>
        </authorList>
    </citation>
    <scope>NUCLEOTIDE SEQUENCE</scope>
    <source>
        <strain evidence="10">FGSC 1904</strain>
    </source>
</reference>
<feature type="signal peptide" evidence="8">
    <location>
        <begin position="1"/>
        <end position="22"/>
    </location>
</feature>